<gene>
    <name evidence="1" type="ORF">NQ318_008885</name>
</gene>
<organism evidence="1 2">
    <name type="scientific">Aromia moschata</name>
    <dbReference type="NCBI Taxonomy" id="1265417"/>
    <lineage>
        <taxon>Eukaryota</taxon>
        <taxon>Metazoa</taxon>
        <taxon>Ecdysozoa</taxon>
        <taxon>Arthropoda</taxon>
        <taxon>Hexapoda</taxon>
        <taxon>Insecta</taxon>
        <taxon>Pterygota</taxon>
        <taxon>Neoptera</taxon>
        <taxon>Endopterygota</taxon>
        <taxon>Coleoptera</taxon>
        <taxon>Polyphaga</taxon>
        <taxon>Cucujiformia</taxon>
        <taxon>Chrysomeloidea</taxon>
        <taxon>Cerambycidae</taxon>
        <taxon>Cerambycinae</taxon>
        <taxon>Callichromatini</taxon>
        <taxon>Aromia</taxon>
    </lineage>
</organism>
<evidence type="ECO:0000313" key="2">
    <source>
        <dbReference type="Proteomes" id="UP001162162"/>
    </source>
</evidence>
<evidence type="ECO:0000313" key="1">
    <source>
        <dbReference type="EMBL" id="KAJ8961202.1"/>
    </source>
</evidence>
<comment type="caution">
    <text evidence="1">The sequence shown here is derived from an EMBL/GenBank/DDBJ whole genome shotgun (WGS) entry which is preliminary data.</text>
</comment>
<dbReference type="AlphaFoldDB" id="A0AAV8ZAC8"/>
<accession>A0AAV8ZAC8</accession>
<sequence length="69" mass="7961">MANSVFGKEQAKAQNSEVFFGQIRNVKTIKHPDGTIETHRTIKDNEGNEEVTVCHKIEDKEYCIIKKKR</sequence>
<dbReference type="Proteomes" id="UP001162162">
    <property type="component" value="Unassembled WGS sequence"/>
</dbReference>
<dbReference type="EMBL" id="JAPWTK010000006">
    <property type="protein sequence ID" value="KAJ8961202.1"/>
    <property type="molecule type" value="Genomic_DNA"/>
</dbReference>
<proteinExistence type="predicted"/>
<keyword evidence="2" id="KW-1185">Reference proteome</keyword>
<name>A0AAV8ZAC8_9CUCU</name>
<protein>
    <submittedName>
        <fullName evidence="1">Uncharacterized protein</fullName>
    </submittedName>
</protein>
<reference evidence="1" key="1">
    <citation type="journal article" date="2023" name="Insect Mol. Biol.">
        <title>Genome sequencing provides insights into the evolution of gene families encoding plant cell wall-degrading enzymes in longhorned beetles.</title>
        <authorList>
            <person name="Shin N.R."/>
            <person name="Okamura Y."/>
            <person name="Kirsch R."/>
            <person name="Pauchet Y."/>
        </authorList>
    </citation>
    <scope>NUCLEOTIDE SEQUENCE</scope>
    <source>
        <strain evidence="1">AMC_N1</strain>
    </source>
</reference>